<gene>
    <name evidence="1" type="ORF">B0T22DRAFT_469720</name>
</gene>
<reference evidence="1" key="1">
    <citation type="journal article" date="2023" name="Mol. Phylogenet. Evol.">
        <title>Genome-scale phylogeny and comparative genomics of the fungal order Sordariales.</title>
        <authorList>
            <person name="Hensen N."/>
            <person name="Bonometti L."/>
            <person name="Westerberg I."/>
            <person name="Brannstrom I.O."/>
            <person name="Guillou S."/>
            <person name="Cros-Aarteil S."/>
            <person name="Calhoun S."/>
            <person name="Haridas S."/>
            <person name="Kuo A."/>
            <person name="Mondo S."/>
            <person name="Pangilinan J."/>
            <person name="Riley R."/>
            <person name="LaButti K."/>
            <person name="Andreopoulos B."/>
            <person name="Lipzen A."/>
            <person name="Chen C."/>
            <person name="Yan M."/>
            <person name="Daum C."/>
            <person name="Ng V."/>
            <person name="Clum A."/>
            <person name="Steindorff A."/>
            <person name="Ohm R.A."/>
            <person name="Martin F."/>
            <person name="Silar P."/>
            <person name="Natvig D.O."/>
            <person name="Lalanne C."/>
            <person name="Gautier V."/>
            <person name="Ament-Velasquez S.L."/>
            <person name="Kruys A."/>
            <person name="Hutchinson M.I."/>
            <person name="Powell A.J."/>
            <person name="Barry K."/>
            <person name="Miller A.N."/>
            <person name="Grigoriev I.V."/>
            <person name="Debuchy R."/>
            <person name="Gladieux P."/>
            <person name="Hiltunen Thoren M."/>
            <person name="Johannesson H."/>
        </authorList>
    </citation>
    <scope>NUCLEOTIDE SEQUENCE</scope>
    <source>
        <strain evidence="1">CBS 314.62</strain>
    </source>
</reference>
<evidence type="ECO:0000313" key="2">
    <source>
        <dbReference type="Proteomes" id="UP001270362"/>
    </source>
</evidence>
<accession>A0AAE0X3J0</accession>
<organism evidence="1 2">
    <name type="scientific">Podospora appendiculata</name>
    <dbReference type="NCBI Taxonomy" id="314037"/>
    <lineage>
        <taxon>Eukaryota</taxon>
        <taxon>Fungi</taxon>
        <taxon>Dikarya</taxon>
        <taxon>Ascomycota</taxon>
        <taxon>Pezizomycotina</taxon>
        <taxon>Sordariomycetes</taxon>
        <taxon>Sordariomycetidae</taxon>
        <taxon>Sordariales</taxon>
        <taxon>Podosporaceae</taxon>
        <taxon>Podospora</taxon>
    </lineage>
</organism>
<comment type="caution">
    <text evidence="1">The sequence shown here is derived from an EMBL/GenBank/DDBJ whole genome shotgun (WGS) entry which is preliminary data.</text>
</comment>
<proteinExistence type="predicted"/>
<sequence length="101" mass="11341">MRKASFNQRIAFIGIAELHMVHQLRDLRLVVPSSVPIFGCIATLTAKAQDFALRSIGFKSECTALGQLRIIRTSVVSKNIQMIIQCLRREEMRGLEGRDGI</sequence>
<dbReference type="EMBL" id="JAULSO010000004">
    <property type="protein sequence ID" value="KAK3684154.1"/>
    <property type="molecule type" value="Genomic_DNA"/>
</dbReference>
<name>A0AAE0X3J0_9PEZI</name>
<dbReference type="AlphaFoldDB" id="A0AAE0X3J0"/>
<dbReference type="Proteomes" id="UP001270362">
    <property type="component" value="Unassembled WGS sequence"/>
</dbReference>
<evidence type="ECO:0000313" key="1">
    <source>
        <dbReference type="EMBL" id="KAK3684154.1"/>
    </source>
</evidence>
<protein>
    <submittedName>
        <fullName evidence="1">Uncharacterized protein</fullName>
    </submittedName>
</protein>
<reference evidence="1" key="2">
    <citation type="submission" date="2023-06" db="EMBL/GenBank/DDBJ databases">
        <authorList>
            <consortium name="Lawrence Berkeley National Laboratory"/>
            <person name="Haridas S."/>
            <person name="Hensen N."/>
            <person name="Bonometti L."/>
            <person name="Westerberg I."/>
            <person name="Brannstrom I.O."/>
            <person name="Guillou S."/>
            <person name="Cros-Aarteil S."/>
            <person name="Calhoun S."/>
            <person name="Kuo A."/>
            <person name="Mondo S."/>
            <person name="Pangilinan J."/>
            <person name="Riley R."/>
            <person name="Labutti K."/>
            <person name="Andreopoulos B."/>
            <person name="Lipzen A."/>
            <person name="Chen C."/>
            <person name="Yanf M."/>
            <person name="Daum C."/>
            <person name="Ng V."/>
            <person name="Clum A."/>
            <person name="Steindorff A."/>
            <person name="Ohm R."/>
            <person name="Martin F."/>
            <person name="Silar P."/>
            <person name="Natvig D."/>
            <person name="Lalanne C."/>
            <person name="Gautier V."/>
            <person name="Ament-Velasquez S.L."/>
            <person name="Kruys A."/>
            <person name="Hutchinson M.I."/>
            <person name="Powell A.J."/>
            <person name="Barry K."/>
            <person name="Miller A.N."/>
            <person name="Grigoriev I.V."/>
            <person name="Debuchy R."/>
            <person name="Gladieux P."/>
            <person name="Thoren M.H."/>
            <person name="Johannesson H."/>
        </authorList>
    </citation>
    <scope>NUCLEOTIDE SEQUENCE</scope>
    <source>
        <strain evidence="1">CBS 314.62</strain>
    </source>
</reference>
<keyword evidence="2" id="KW-1185">Reference proteome</keyword>